<dbReference type="OrthoDB" id="3235609at2759"/>
<dbReference type="STRING" id="1328759.A0A5C2SRL7"/>
<name>A0A5C2SRL7_9APHY</name>
<feature type="region of interest" description="Disordered" evidence="1">
    <location>
        <begin position="96"/>
        <end position="131"/>
    </location>
</feature>
<feature type="compositionally biased region" description="Basic residues" evidence="1">
    <location>
        <begin position="338"/>
        <end position="348"/>
    </location>
</feature>
<feature type="region of interest" description="Disordered" evidence="1">
    <location>
        <begin position="475"/>
        <end position="513"/>
    </location>
</feature>
<reference evidence="2" key="1">
    <citation type="journal article" date="2018" name="Genome Biol. Evol.">
        <title>Genomics and development of Lentinus tigrinus, a white-rot wood-decaying mushroom with dimorphic fruiting bodies.</title>
        <authorList>
            <person name="Wu B."/>
            <person name="Xu Z."/>
            <person name="Knudson A."/>
            <person name="Carlson A."/>
            <person name="Chen N."/>
            <person name="Kovaka S."/>
            <person name="LaButti K."/>
            <person name="Lipzen A."/>
            <person name="Pennachio C."/>
            <person name="Riley R."/>
            <person name="Schakwitz W."/>
            <person name="Umezawa K."/>
            <person name="Ohm R.A."/>
            <person name="Grigoriev I.V."/>
            <person name="Nagy L.G."/>
            <person name="Gibbons J."/>
            <person name="Hibbett D."/>
        </authorList>
    </citation>
    <scope>NUCLEOTIDE SEQUENCE [LARGE SCALE GENOMIC DNA]</scope>
    <source>
        <strain evidence="2">ALCF2SS1-6</strain>
    </source>
</reference>
<dbReference type="AlphaFoldDB" id="A0A5C2SRL7"/>
<accession>A0A5C2SRL7</accession>
<feature type="compositionally biased region" description="Basic and acidic residues" evidence="1">
    <location>
        <begin position="323"/>
        <end position="333"/>
    </location>
</feature>
<feature type="compositionally biased region" description="Low complexity" evidence="1">
    <location>
        <begin position="357"/>
        <end position="366"/>
    </location>
</feature>
<evidence type="ECO:0000313" key="3">
    <source>
        <dbReference type="Proteomes" id="UP000313359"/>
    </source>
</evidence>
<protein>
    <submittedName>
        <fullName evidence="2">Uncharacterized protein</fullName>
    </submittedName>
</protein>
<dbReference type="Proteomes" id="UP000313359">
    <property type="component" value="Unassembled WGS sequence"/>
</dbReference>
<gene>
    <name evidence="2" type="ORF">L227DRAFT_570370</name>
</gene>
<sequence>MQRVDYYQIGGFKAHLRENSSDALADRLLASSRDGGEFVLGMRPNGASNLLLPVRVFQSRRLGRPYQQPWSALDFVSLSPIQFANKRELVAKLKMMESNKKKSDGRPRDRSKANTEYTAGGEGPTEEGSARATFEHQRVFYRLCQDTIRCPEDYALNLARWFREVHIVSFAFNLWASDMSSLEERQKNPRVLDLGWTEFDAPTDSEDLRAVSTTHLTLEENRFLVNRGRTRLTLPDISQTMPRASVEKLLQDLFAPERDGERKPPKLLLVYDEEMTRHVLRSFGVDADQLHWVQGIKDLLYCPPAERVHDHAAYGYERDDRRYNAREPRDRSYNSKWPRNRSHSPTRRRPGDEGPRSRSSPPRMVPPSVYLVDVRTMYRNLMRVPTPNDTVPSIAKALNVLDTSMTRGEDDEVIYEAIDPQYWCAGRESRLIGYMWEEMARQESIDEQRVQRQRYLREEPVEVVDETIAAVAVDNGDMDPNDMIQPVAQSTPALRTAAKPVGMYDSEEEDDEW</sequence>
<keyword evidence="3" id="KW-1185">Reference proteome</keyword>
<evidence type="ECO:0000313" key="2">
    <source>
        <dbReference type="EMBL" id="RPD66492.1"/>
    </source>
</evidence>
<feature type="compositionally biased region" description="Basic and acidic residues" evidence="1">
    <location>
        <begin position="96"/>
        <end position="113"/>
    </location>
</feature>
<evidence type="ECO:0000256" key="1">
    <source>
        <dbReference type="SAM" id="MobiDB-lite"/>
    </source>
</evidence>
<feature type="region of interest" description="Disordered" evidence="1">
    <location>
        <begin position="323"/>
        <end position="366"/>
    </location>
</feature>
<proteinExistence type="predicted"/>
<dbReference type="EMBL" id="ML122251">
    <property type="protein sequence ID" value="RPD66492.1"/>
    <property type="molecule type" value="Genomic_DNA"/>
</dbReference>
<organism evidence="2 3">
    <name type="scientific">Lentinus tigrinus ALCF2SS1-6</name>
    <dbReference type="NCBI Taxonomy" id="1328759"/>
    <lineage>
        <taxon>Eukaryota</taxon>
        <taxon>Fungi</taxon>
        <taxon>Dikarya</taxon>
        <taxon>Basidiomycota</taxon>
        <taxon>Agaricomycotina</taxon>
        <taxon>Agaricomycetes</taxon>
        <taxon>Polyporales</taxon>
        <taxon>Polyporaceae</taxon>
        <taxon>Lentinus</taxon>
    </lineage>
</organism>